<dbReference type="AlphaFoldDB" id="A0A6I3KIV8"/>
<feature type="transmembrane region" description="Helical" evidence="1">
    <location>
        <begin position="306"/>
        <end position="323"/>
    </location>
</feature>
<keyword evidence="1" id="KW-0812">Transmembrane</keyword>
<feature type="transmembrane region" description="Helical" evidence="1">
    <location>
        <begin position="101"/>
        <end position="124"/>
    </location>
</feature>
<feature type="transmembrane region" description="Helical" evidence="1">
    <location>
        <begin position="73"/>
        <end position="94"/>
    </location>
</feature>
<reference evidence="3 4" key="1">
    <citation type="submission" date="2019-11" db="EMBL/GenBank/DDBJ databases">
        <title>Identification of a novel strain.</title>
        <authorList>
            <person name="Xu Q."/>
            <person name="Wang G."/>
        </authorList>
    </citation>
    <scope>NUCLEOTIDE SEQUENCE [LARGE SCALE GENOMIC DNA]</scope>
    <source>
        <strain evidence="4">xq</strain>
    </source>
</reference>
<feature type="transmembrane region" description="Helical" evidence="1">
    <location>
        <begin position="46"/>
        <end position="67"/>
    </location>
</feature>
<feature type="transmembrane region" description="Helical" evidence="1">
    <location>
        <begin position="199"/>
        <end position="218"/>
    </location>
</feature>
<keyword evidence="4" id="KW-1185">Reference proteome</keyword>
<evidence type="ECO:0000313" key="3">
    <source>
        <dbReference type="EMBL" id="MTD93657.1"/>
    </source>
</evidence>
<keyword evidence="1" id="KW-0472">Membrane</keyword>
<proteinExistence type="predicted"/>
<dbReference type="EMBL" id="WMBQ01000001">
    <property type="protein sequence ID" value="MTD93657.1"/>
    <property type="molecule type" value="Genomic_DNA"/>
</dbReference>
<feature type="transmembrane region" description="Helical" evidence="1">
    <location>
        <begin position="224"/>
        <end position="242"/>
    </location>
</feature>
<feature type="transmembrane region" description="Helical" evidence="1">
    <location>
        <begin position="254"/>
        <end position="273"/>
    </location>
</feature>
<gene>
    <name evidence="3" type="ORF">GIW81_04830</name>
</gene>
<feature type="transmembrane region" description="Helical" evidence="1">
    <location>
        <begin position="329"/>
        <end position="351"/>
    </location>
</feature>
<dbReference type="RefSeq" id="WP_154738177.1">
    <property type="nucleotide sequence ID" value="NZ_WMBQ01000001.1"/>
</dbReference>
<protein>
    <submittedName>
        <fullName evidence="3">DUF2157 domain-containing protein</fullName>
    </submittedName>
</protein>
<evidence type="ECO:0000259" key="2">
    <source>
        <dbReference type="Pfam" id="PF09925"/>
    </source>
</evidence>
<sequence>MSRYAKRLNRDLVRWREAGWIGADGEVAIRRDIVEHDKHKLDLASALGILGAVLIGFAAMSFVAAHWSEMPRLFRLAMIFGGLFACYGIAGVLFDRKHPTFAHAAILAGVALFGAGIMLIAQMFHIEGHPPDAVLTWALGALAAGTLLRSNPALALAMLLVCLWTGWEMTDSGEVHWGFLLGWGAVTAAIAWQRWAGGLHLAAVALALWIVSLGYYLIDGNGHGIVVGIGLLIAAAGVAAPLADERLHGWSTPIIAYGMSIAFAGLFALQFIKEMPLDYFILLAILALALVLGGIGLGLKMGSPALLWLGYAGFSIEVLGIYFKTVGTLLGSSLFFLSAGVLVILLSIVAYRLHARVQPGMEAAP</sequence>
<evidence type="ECO:0000313" key="4">
    <source>
        <dbReference type="Proteomes" id="UP000440694"/>
    </source>
</evidence>
<dbReference type="Proteomes" id="UP000440694">
    <property type="component" value="Unassembled WGS sequence"/>
</dbReference>
<dbReference type="InterPro" id="IPR018677">
    <property type="entry name" value="DUF2157"/>
</dbReference>
<feature type="domain" description="DUF2157" evidence="2">
    <location>
        <begin position="14"/>
        <end position="153"/>
    </location>
</feature>
<evidence type="ECO:0000256" key="1">
    <source>
        <dbReference type="SAM" id="Phobius"/>
    </source>
</evidence>
<comment type="caution">
    <text evidence="3">The sequence shown here is derived from an EMBL/GenBank/DDBJ whole genome shotgun (WGS) entry which is preliminary data.</text>
</comment>
<keyword evidence="1" id="KW-1133">Transmembrane helix</keyword>
<name>A0A6I3KIV8_9HYPH</name>
<feature type="transmembrane region" description="Helical" evidence="1">
    <location>
        <begin position="175"/>
        <end position="192"/>
    </location>
</feature>
<feature type="transmembrane region" description="Helical" evidence="1">
    <location>
        <begin position="279"/>
        <end position="299"/>
    </location>
</feature>
<accession>A0A6I3KIV8</accession>
<dbReference type="Pfam" id="PF09925">
    <property type="entry name" value="DUF2157"/>
    <property type="match status" value="1"/>
</dbReference>
<organism evidence="3 4">
    <name type="scientific">Hyphomicrobium album</name>
    <dbReference type="NCBI Taxonomy" id="2665159"/>
    <lineage>
        <taxon>Bacteria</taxon>
        <taxon>Pseudomonadati</taxon>
        <taxon>Pseudomonadota</taxon>
        <taxon>Alphaproteobacteria</taxon>
        <taxon>Hyphomicrobiales</taxon>
        <taxon>Hyphomicrobiaceae</taxon>
        <taxon>Hyphomicrobium</taxon>
    </lineage>
</organism>